<dbReference type="EnsemblProtists" id="EOD38041">
    <property type="protein sequence ID" value="EOD38041"/>
    <property type="gene ID" value="EMIHUDRAFT_97937"/>
</dbReference>
<dbReference type="HOGENOM" id="CLU_074248_0_0_1"/>
<proteinExistence type="predicted"/>
<dbReference type="PaxDb" id="2903-EOD38041"/>
<protein>
    <submittedName>
        <fullName evidence="1">Uncharacterized protein</fullName>
    </submittedName>
</protein>
<dbReference type="RefSeq" id="XP_005790470.1">
    <property type="nucleotide sequence ID" value="XM_005790413.1"/>
</dbReference>
<dbReference type="Proteomes" id="UP000013827">
    <property type="component" value="Unassembled WGS sequence"/>
</dbReference>
<reference evidence="1" key="2">
    <citation type="submission" date="2024-10" db="UniProtKB">
        <authorList>
            <consortium name="EnsemblProtists"/>
        </authorList>
    </citation>
    <scope>IDENTIFICATION</scope>
</reference>
<organism evidence="1 2">
    <name type="scientific">Emiliania huxleyi (strain CCMP1516)</name>
    <dbReference type="NCBI Taxonomy" id="280463"/>
    <lineage>
        <taxon>Eukaryota</taxon>
        <taxon>Haptista</taxon>
        <taxon>Haptophyta</taxon>
        <taxon>Prymnesiophyceae</taxon>
        <taxon>Isochrysidales</taxon>
        <taxon>Noelaerhabdaceae</taxon>
        <taxon>Emiliania</taxon>
    </lineage>
</organism>
<keyword evidence="2" id="KW-1185">Reference proteome</keyword>
<reference evidence="2" key="1">
    <citation type="journal article" date="2013" name="Nature">
        <title>Pan genome of the phytoplankton Emiliania underpins its global distribution.</title>
        <authorList>
            <person name="Read B.A."/>
            <person name="Kegel J."/>
            <person name="Klute M.J."/>
            <person name="Kuo A."/>
            <person name="Lefebvre S.C."/>
            <person name="Maumus F."/>
            <person name="Mayer C."/>
            <person name="Miller J."/>
            <person name="Monier A."/>
            <person name="Salamov A."/>
            <person name="Young J."/>
            <person name="Aguilar M."/>
            <person name="Claverie J.M."/>
            <person name="Frickenhaus S."/>
            <person name="Gonzalez K."/>
            <person name="Herman E.K."/>
            <person name="Lin Y.C."/>
            <person name="Napier J."/>
            <person name="Ogata H."/>
            <person name="Sarno A.F."/>
            <person name="Shmutz J."/>
            <person name="Schroeder D."/>
            <person name="de Vargas C."/>
            <person name="Verret F."/>
            <person name="von Dassow P."/>
            <person name="Valentin K."/>
            <person name="Van de Peer Y."/>
            <person name="Wheeler G."/>
            <person name="Dacks J.B."/>
            <person name="Delwiche C.F."/>
            <person name="Dyhrman S.T."/>
            <person name="Glockner G."/>
            <person name="John U."/>
            <person name="Richards T."/>
            <person name="Worden A.Z."/>
            <person name="Zhang X."/>
            <person name="Grigoriev I.V."/>
            <person name="Allen A.E."/>
            <person name="Bidle K."/>
            <person name="Borodovsky M."/>
            <person name="Bowler C."/>
            <person name="Brownlee C."/>
            <person name="Cock J.M."/>
            <person name="Elias M."/>
            <person name="Gladyshev V.N."/>
            <person name="Groth M."/>
            <person name="Guda C."/>
            <person name="Hadaegh A."/>
            <person name="Iglesias-Rodriguez M.D."/>
            <person name="Jenkins J."/>
            <person name="Jones B.M."/>
            <person name="Lawson T."/>
            <person name="Leese F."/>
            <person name="Lindquist E."/>
            <person name="Lobanov A."/>
            <person name="Lomsadze A."/>
            <person name="Malik S.B."/>
            <person name="Marsh M.E."/>
            <person name="Mackinder L."/>
            <person name="Mock T."/>
            <person name="Mueller-Roeber B."/>
            <person name="Pagarete A."/>
            <person name="Parker M."/>
            <person name="Probert I."/>
            <person name="Quesneville H."/>
            <person name="Raines C."/>
            <person name="Rensing S.A."/>
            <person name="Riano-Pachon D.M."/>
            <person name="Richier S."/>
            <person name="Rokitta S."/>
            <person name="Shiraiwa Y."/>
            <person name="Soanes D.M."/>
            <person name="van der Giezen M."/>
            <person name="Wahlund T.M."/>
            <person name="Williams B."/>
            <person name="Wilson W."/>
            <person name="Wolfe G."/>
            <person name="Wurch L.L."/>
        </authorList>
    </citation>
    <scope>NUCLEOTIDE SEQUENCE</scope>
</reference>
<evidence type="ECO:0000313" key="2">
    <source>
        <dbReference type="Proteomes" id="UP000013827"/>
    </source>
</evidence>
<evidence type="ECO:0000313" key="1">
    <source>
        <dbReference type="EnsemblProtists" id="EOD38041"/>
    </source>
</evidence>
<dbReference type="KEGG" id="ehx:EMIHUDRAFT_97937"/>
<dbReference type="GeneID" id="17283311"/>
<name>A0A0D3KQK6_EMIH1</name>
<sequence length="335" mass="36634">MPLHTSREQDFLSPGLRQLHAPFRAVDITAESAADFQQLSIFTELQDAHSTLLDDYDYVARTYEKYDRARREAVRFIAVSQYQAGAFLNAALARGAPTCSARGGKVQDPLGDAASNIGRLGHCGRHNSLLAALAKVMRSVWGMLVEVEPRDHLGYSNDYRPDVSVAGAGRSRSRLVGDVKFKDSLSSNPEDVGQRGAFVGLGNTEPGTSADVFGLEQRGAVGDGDFRPSDGGGYVAYKKADYAHALSRSDTDVQMYLFETFGGWCNAVKRLFYQMKDKVRNKLSKRQHEDEASWSTQSWLSLQAQRMSVALQLAAAEEIATELRLAAASEDAAVA</sequence>
<dbReference type="AlphaFoldDB" id="A0A0D3KQK6"/>
<accession>A0A0D3KQK6</accession>